<feature type="chain" id="PRO_5041949842" description="Pectinesterase inhibitor domain-containing protein" evidence="3">
    <location>
        <begin position="27"/>
        <end position="239"/>
    </location>
</feature>
<dbReference type="InterPro" id="IPR006501">
    <property type="entry name" value="Pectinesterase_inhib_dom"/>
</dbReference>
<feature type="domain" description="Pectinesterase inhibitor" evidence="4">
    <location>
        <begin position="91"/>
        <end position="234"/>
    </location>
</feature>
<dbReference type="AlphaFoldDB" id="A0AAD3XTD9"/>
<evidence type="ECO:0000259" key="4">
    <source>
        <dbReference type="SMART" id="SM00856"/>
    </source>
</evidence>
<comment type="caution">
    <text evidence="5">The sequence shown here is derived from an EMBL/GenBank/DDBJ whole genome shotgun (WGS) entry which is preliminary data.</text>
</comment>
<feature type="compositionally biased region" description="Polar residues" evidence="2">
    <location>
        <begin position="32"/>
        <end position="43"/>
    </location>
</feature>
<accession>A0AAD3XTD9</accession>
<feature type="region of interest" description="Disordered" evidence="2">
    <location>
        <begin position="32"/>
        <end position="79"/>
    </location>
</feature>
<sequence length="239" mass="25442">MANQILSQMKLVILFVSLVIVDSILAASVPPYNSTNEDSQSPADTPEPADGPSQERLPSANAPFSVAERSPKGGRTTLYPTSFLTSPLGKSVDPGIRKICDSTDYSPLCLASIKPFLNGKTDPISVLKMHIRASVQATKTALTLATNLASAANRALVPTRSALNDCLEMYKDALDNFQDTLNAIPSCDTGTMNSMLSAALNDFVTCDDGFAEAKSPMAEINDKLHKMSSNCLAIVSLIK</sequence>
<dbReference type="Pfam" id="PF04043">
    <property type="entry name" value="PMEI"/>
    <property type="match status" value="1"/>
</dbReference>
<dbReference type="Gene3D" id="1.20.140.40">
    <property type="entry name" value="Invertase/pectin methylesterase inhibitor family protein"/>
    <property type="match status" value="1"/>
</dbReference>
<dbReference type="Proteomes" id="UP001279734">
    <property type="component" value="Unassembled WGS sequence"/>
</dbReference>
<keyword evidence="6" id="KW-1185">Reference proteome</keyword>
<reference evidence="5" key="1">
    <citation type="submission" date="2023-05" db="EMBL/GenBank/DDBJ databases">
        <title>Nepenthes gracilis genome sequencing.</title>
        <authorList>
            <person name="Fukushima K."/>
        </authorList>
    </citation>
    <scope>NUCLEOTIDE SEQUENCE</scope>
    <source>
        <strain evidence="5">SING2019-196</strain>
    </source>
</reference>
<evidence type="ECO:0000256" key="3">
    <source>
        <dbReference type="SAM" id="SignalP"/>
    </source>
</evidence>
<dbReference type="InterPro" id="IPR035513">
    <property type="entry name" value="Invertase/methylesterase_inhib"/>
</dbReference>
<dbReference type="NCBIfam" id="TIGR01614">
    <property type="entry name" value="PME_inhib"/>
    <property type="match status" value="1"/>
</dbReference>
<dbReference type="PANTHER" id="PTHR31080:SF68">
    <property type="entry name" value="PLANT INVERTASE_PECTIN METHYLESTERASE INHIBITOR SUPERFAMILY PROTEIN"/>
    <property type="match status" value="1"/>
</dbReference>
<evidence type="ECO:0000256" key="2">
    <source>
        <dbReference type="SAM" id="MobiDB-lite"/>
    </source>
</evidence>
<gene>
    <name evidence="5" type="ORF">Nepgr_018399</name>
</gene>
<keyword evidence="1 3" id="KW-0732">Signal</keyword>
<dbReference type="EMBL" id="BSYO01000016">
    <property type="protein sequence ID" value="GMH16558.1"/>
    <property type="molecule type" value="Genomic_DNA"/>
</dbReference>
<dbReference type="GO" id="GO:0004857">
    <property type="term" value="F:enzyme inhibitor activity"/>
    <property type="evidence" value="ECO:0007669"/>
    <property type="project" value="InterPro"/>
</dbReference>
<dbReference type="PANTHER" id="PTHR31080">
    <property type="entry name" value="PECTINESTERASE INHIBITOR-LIKE"/>
    <property type="match status" value="1"/>
</dbReference>
<proteinExistence type="predicted"/>
<evidence type="ECO:0000313" key="6">
    <source>
        <dbReference type="Proteomes" id="UP001279734"/>
    </source>
</evidence>
<organism evidence="5 6">
    <name type="scientific">Nepenthes gracilis</name>
    <name type="common">Slender pitcher plant</name>
    <dbReference type="NCBI Taxonomy" id="150966"/>
    <lineage>
        <taxon>Eukaryota</taxon>
        <taxon>Viridiplantae</taxon>
        <taxon>Streptophyta</taxon>
        <taxon>Embryophyta</taxon>
        <taxon>Tracheophyta</taxon>
        <taxon>Spermatophyta</taxon>
        <taxon>Magnoliopsida</taxon>
        <taxon>eudicotyledons</taxon>
        <taxon>Gunneridae</taxon>
        <taxon>Pentapetalae</taxon>
        <taxon>Caryophyllales</taxon>
        <taxon>Nepenthaceae</taxon>
        <taxon>Nepenthes</taxon>
    </lineage>
</organism>
<dbReference type="SMART" id="SM00856">
    <property type="entry name" value="PMEI"/>
    <property type="match status" value="1"/>
</dbReference>
<dbReference type="CDD" id="cd15800">
    <property type="entry name" value="PMEI-like_2"/>
    <property type="match status" value="1"/>
</dbReference>
<evidence type="ECO:0000256" key="1">
    <source>
        <dbReference type="ARBA" id="ARBA00022729"/>
    </source>
</evidence>
<evidence type="ECO:0000313" key="5">
    <source>
        <dbReference type="EMBL" id="GMH16558.1"/>
    </source>
</evidence>
<dbReference type="SUPFAM" id="SSF101148">
    <property type="entry name" value="Plant invertase/pectin methylesterase inhibitor"/>
    <property type="match status" value="1"/>
</dbReference>
<dbReference type="InterPro" id="IPR051955">
    <property type="entry name" value="PME_Inhibitor"/>
</dbReference>
<dbReference type="FunFam" id="1.20.140.40:FF:000003">
    <property type="entry name" value="Invertase/pectin methylesterase inhibitor family protein"/>
    <property type="match status" value="1"/>
</dbReference>
<protein>
    <recommendedName>
        <fullName evidence="4">Pectinesterase inhibitor domain-containing protein</fullName>
    </recommendedName>
</protein>
<feature type="signal peptide" evidence="3">
    <location>
        <begin position="1"/>
        <end position="26"/>
    </location>
</feature>
<name>A0AAD3XTD9_NEPGR</name>